<dbReference type="Gene3D" id="1.25.40.20">
    <property type="entry name" value="Ankyrin repeat-containing domain"/>
    <property type="match status" value="1"/>
</dbReference>
<dbReference type="InterPro" id="IPR057444">
    <property type="entry name" value="Znf-CCCH_AtC3H23-like"/>
</dbReference>
<dbReference type="PANTHER" id="PTHR14493:SF87">
    <property type="entry name" value="ZINC FINGER CCCH DOMAIN-CONTAINING PROTEIN 66"/>
    <property type="match status" value="1"/>
</dbReference>
<protein>
    <recommendedName>
        <fullName evidence="6">AtC3H23-like CCCH zinc finger domain-containing protein</fullName>
    </recommendedName>
</protein>
<comment type="caution">
    <text evidence="7">The sequence shown here is derived from an EMBL/GenBank/DDBJ whole genome shotgun (WGS) entry which is preliminary data.</text>
</comment>
<dbReference type="InterPro" id="IPR002110">
    <property type="entry name" value="Ankyrin_rpt"/>
</dbReference>
<dbReference type="Pfam" id="PF12796">
    <property type="entry name" value="Ank_2"/>
    <property type="match status" value="1"/>
</dbReference>
<keyword evidence="1" id="KW-0479">Metal-binding</keyword>
<dbReference type="PANTHER" id="PTHR14493">
    <property type="entry name" value="UNKEMPT FAMILY MEMBER"/>
    <property type="match status" value="1"/>
</dbReference>
<dbReference type="InterPro" id="IPR036770">
    <property type="entry name" value="Ankyrin_rpt-contain_sf"/>
</dbReference>
<gene>
    <name evidence="7" type="ORF">Nepgr_000187</name>
</gene>
<sequence>MEISEPQKKDGVLGVELISVLLELSAIDDLTGFKHAVEKEGRDVDEASLWYGRIIGCKKMGFVERTPLMVAAMFGSMDVLNYILQTRRVDVNRACGSDGATALHCAAASGSTCSHEVVRLLVDSSADISSADAQGNQPVDLIAPCLDSSSKSIKKSLEATLKGAGGIEVAFFKSNQEGLVPRVLNDVNSTEKKEYPVDPSIPDIKTGIYGTDEFRMYTFKVKPCSRAYSHDWTECPFVHPGKMPGVVILGSITIAVSRALSSARGRATREMRVSMHTVFLNLGCTLHSIALVFARMRQIARGGCVSLLISLKSFAPCTLRLALLCLLRGHFHPALLHLTFHRLVLSCSGLPHC</sequence>
<evidence type="ECO:0000256" key="3">
    <source>
        <dbReference type="ARBA" id="ARBA00022833"/>
    </source>
</evidence>
<dbReference type="PROSITE" id="PS50088">
    <property type="entry name" value="ANK_REPEAT"/>
    <property type="match status" value="1"/>
</dbReference>
<keyword evidence="4" id="KW-0238">DNA-binding</keyword>
<feature type="repeat" description="ANK" evidence="5">
    <location>
        <begin position="98"/>
        <end position="133"/>
    </location>
</feature>
<keyword evidence="3" id="KW-0862">Zinc</keyword>
<reference evidence="7" key="1">
    <citation type="submission" date="2023-05" db="EMBL/GenBank/DDBJ databases">
        <title>Nepenthes gracilis genome sequencing.</title>
        <authorList>
            <person name="Fukushima K."/>
        </authorList>
    </citation>
    <scope>NUCLEOTIDE SEQUENCE</scope>
    <source>
        <strain evidence="7">SING2019-196</strain>
    </source>
</reference>
<evidence type="ECO:0000313" key="7">
    <source>
        <dbReference type="EMBL" id="GMG98347.1"/>
    </source>
</evidence>
<evidence type="ECO:0000256" key="2">
    <source>
        <dbReference type="ARBA" id="ARBA00022771"/>
    </source>
</evidence>
<evidence type="ECO:0000256" key="4">
    <source>
        <dbReference type="ARBA" id="ARBA00023125"/>
    </source>
</evidence>
<dbReference type="Pfam" id="PF25512">
    <property type="entry name" value="zf-CCCH_AtC3H23"/>
    <property type="match status" value="1"/>
</dbReference>
<proteinExistence type="predicted"/>
<dbReference type="GO" id="GO:0008270">
    <property type="term" value="F:zinc ion binding"/>
    <property type="evidence" value="ECO:0007669"/>
    <property type="project" value="UniProtKB-KW"/>
</dbReference>
<dbReference type="AlphaFoldDB" id="A0AAD3P368"/>
<keyword evidence="5" id="KW-0040">ANK repeat</keyword>
<dbReference type="InterPro" id="IPR045234">
    <property type="entry name" value="Unkempt-like"/>
</dbReference>
<dbReference type="Proteomes" id="UP001279734">
    <property type="component" value="Unassembled WGS sequence"/>
</dbReference>
<accession>A0AAD3P368</accession>
<dbReference type="SMART" id="SM00248">
    <property type="entry name" value="ANK"/>
    <property type="match status" value="2"/>
</dbReference>
<feature type="domain" description="AtC3H23-like CCCH zinc finger" evidence="6">
    <location>
        <begin position="213"/>
        <end position="241"/>
    </location>
</feature>
<evidence type="ECO:0000256" key="5">
    <source>
        <dbReference type="PROSITE-ProRule" id="PRU00023"/>
    </source>
</evidence>
<evidence type="ECO:0000313" key="8">
    <source>
        <dbReference type="Proteomes" id="UP001279734"/>
    </source>
</evidence>
<dbReference type="PROSITE" id="PS50297">
    <property type="entry name" value="ANK_REP_REGION"/>
    <property type="match status" value="1"/>
</dbReference>
<keyword evidence="8" id="KW-1185">Reference proteome</keyword>
<dbReference type="GO" id="GO:0003677">
    <property type="term" value="F:DNA binding"/>
    <property type="evidence" value="ECO:0007669"/>
    <property type="project" value="UniProtKB-KW"/>
</dbReference>
<evidence type="ECO:0000256" key="1">
    <source>
        <dbReference type="ARBA" id="ARBA00022723"/>
    </source>
</evidence>
<name>A0AAD3P368_NEPGR</name>
<organism evidence="7 8">
    <name type="scientific">Nepenthes gracilis</name>
    <name type="common">Slender pitcher plant</name>
    <dbReference type="NCBI Taxonomy" id="150966"/>
    <lineage>
        <taxon>Eukaryota</taxon>
        <taxon>Viridiplantae</taxon>
        <taxon>Streptophyta</taxon>
        <taxon>Embryophyta</taxon>
        <taxon>Tracheophyta</taxon>
        <taxon>Spermatophyta</taxon>
        <taxon>Magnoliopsida</taxon>
        <taxon>eudicotyledons</taxon>
        <taxon>Gunneridae</taxon>
        <taxon>Pentapetalae</taxon>
        <taxon>Caryophyllales</taxon>
        <taxon>Nepenthaceae</taxon>
        <taxon>Nepenthes</taxon>
    </lineage>
</organism>
<dbReference type="EMBL" id="BSYO01000001">
    <property type="protein sequence ID" value="GMG98347.1"/>
    <property type="molecule type" value="Genomic_DNA"/>
</dbReference>
<evidence type="ECO:0000259" key="6">
    <source>
        <dbReference type="Pfam" id="PF25512"/>
    </source>
</evidence>
<keyword evidence="2" id="KW-0863">Zinc-finger</keyword>
<dbReference type="SUPFAM" id="SSF48403">
    <property type="entry name" value="Ankyrin repeat"/>
    <property type="match status" value="1"/>
</dbReference>